<evidence type="ECO:0000313" key="2">
    <source>
        <dbReference type="Proteomes" id="UP000247099"/>
    </source>
</evidence>
<keyword evidence="2" id="KW-1185">Reference proteome</keyword>
<dbReference type="EMBL" id="QHJQ01000001">
    <property type="protein sequence ID" value="PXA05345.1"/>
    <property type="molecule type" value="Genomic_DNA"/>
</dbReference>
<reference evidence="1 2" key="1">
    <citation type="submission" date="2018-05" db="EMBL/GenBank/DDBJ databases">
        <title>Coraliomargarita sinensis sp. nov., isolated from a marine solar saltern.</title>
        <authorList>
            <person name="Zhou L.Y."/>
        </authorList>
    </citation>
    <scope>NUCLEOTIDE SEQUENCE [LARGE SCALE GENOMIC DNA]</scope>
    <source>
        <strain evidence="1 2">WN38</strain>
    </source>
</reference>
<comment type="caution">
    <text evidence="1">The sequence shown here is derived from an EMBL/GenBank/DDBJ whole genome shotgun (WGS) entry which is preliminary data.</text>
</comment>
<proteinExistence type="predicted"/>
<gene>
    <name evidence="1" type="ORF">DDZ13_00325</name>
</gene>
<organism evidence="1 2">
    <name type="scientific">Coraliomargarita sinensis</name>
    <dbReference type="NCBI Taxonomy" id="2174842"/>
    <lineage>
        <taxon>Bacteria</taxon>
        <taxon>Pseudomonadati</taxon>
        <taxon>Verrucomicrobiota</taxon>
        <taxon>Opitutia</taxon>
        <taxon>Puniceicoccales</taxon>
        <taxon>Coraliomargaritaceae</taxon>
        <taxon>Coraliomargarita</taxon>
    </lineage>
</organism>
<evidence type="ECO:0000313" key="1">
    <source>
        <dbReference type="EMBL" id="PXA05345.1"/>
    </source>
</evidence>
<dbReference type="Proteomes" id="UP000247099">
    <property type="component" value="Unassembled WGS sequence"/>
</dbReference>
<sequence>MHDAQRGKVSFKMLKNGMFGKLVRFSLLEFLFKFVVFDNSGGKVSFSAAQGFSLQVCMERGIASHDLR</sequence>
<protein>
    <submittedName>
        <fullName evidence="1">Uncharacterized protein</fullName>
    </submittedName>
</protein>
<dbReference type="AlphaFoldDB" id="A0A317ZIB2"/>
<dbReference type="InParanoid" id="A0A317ZIB2"/>
<name>A0A317ZIB2_9BACT</name>
<accession>A0A317ZIB2</accession>